<accession>A0ABV4Y9R0</accession>
<comment type="caution">
    <text evidence="1">The sequence shown here is derived from an EMBL/GenBank/DDBJ whole genome shotgun (WGS) entry which is preliminary data.</text>
</comment>
<dbReference type="RefSeq" id="WP_413257049.1">
    <property type="nucleotide sequence ID" value="NZ_JBHFNS010000042.1"/>
</dbReference>
<protein>
    <submittedName>
        <fullName evidence="1">Uncharacterized protein</fullName>
    </submittedName>
</protein>
<proteinExistence type="predicted"/>
<name>A0ABV4Y9R0_9CYAN</name>
<sequence>MMNPNSVTGTISLTVLPQANGQYICQMSTDLSDCPTSDIRCYGQTKEHTIAIALEQLADRYRQLAEERQDRDWDAVERTQSGEPIVKHYHVILHYERIAEAASKFDAMHDTILGNTVVENAKITLVEIGADLPIEPLTQSEILSSRTKENETVLSSIEAGM</sequence>
<dbReference type="EMBL" id="JBHFNS010000042">
    <property type="protein sequence ID" value="MFB2935537.1"/>
    <property type="molecule type" value="Genomic_DNA"/>
</dbReference>
<gene>
    <name evidence="1" type="ORF">ACE1B6_09670</name>
</gene>
<keyword evidence="2" id="KW-1185">Reference proteome</keyword>
<reference evidence="1 2" key="1">
    <citation type="submission" date="2024-09" db="EMBL/GenBank/DDBJ databases">
        <title>Floridaenema gen nov. (Aerosakkonemataceae, Aerosakkonematales ord. nov., Cyanobacteria) from benthic tropical and subtropical fresh waters, with the description of four new species.</title>
        <authorList>
            <person name="Moretto J.A."/>
            <person name="Berthold D.E."/>
            <person name="Lefler F.W."/>
            <person name="Huang I.-S."/>
            <person name="Laughinghouse H. IV."/>
        </authorList>
    </citation>
    <scope>NUCLEOTIDE SEQUENCE [LARGE SCALE GENOMIC DNA]</scope>
    <source>
        <strain evidence="1 2">BLCC-F154</strain>
    </source>
</reference>
<organism evidence="1 2">
    <name type="scientific">Floridaenema fluviatile BLCC-F154</name>
    <dbReference type="NCBI Taxonomy" id="3153640"/>
    <lineage>
        <taxon>Bacteria</taxon>
        <taxon>Bacillati</taxon>
        <taxon>Cyanobacteriota</taxon>
        <taxon>Cyanophyceae</taxon>
        <taxon>Oscillatoriophycideae</taxon>
        <taxon>Aerosakkonematales</taxon>
        <taxon>Aerosakkonemataceae</taxon>
        <taxon>Floridanema</taxon>
        <taxon>Floridanema fluviatile</taxon>
    </lineage>
</organism>
<dbReference type="Proteomes" id="UP001576776">
    <property type="component" value="Unassembled WGS sequence"/>
</dbReference>
<evidence type="ECO:0000313" key="1">
    <source>
        <dbReference type="EMBL" id="MFB2935537.1"/>
    </source>
</evidence>
<evidence type="ECO:0000313" key="2">
    <source>
        <dbReference type="Proteomes" id="UP001576776"/>
    </source>
</evidence>